<organism evidence="2 3">
    <name type="scientific">Exophiala spinifera</name>
    <dbReference type="NCBI Taxonomy" id="91928"/>
    <lineage>
        <taxon>Eukaryota</taxon>
        <taxon>Fungi</taxon>
        <taxon>Dikarya</taxon>
        <taxon>Ascomycota</taxon>
        <taxon>Pezizomycotina</taxon>
        <taxon>Eurotiomycetes</taxon>
        <taxon>Chaetothyriomycetidae</taxon>
        <taxon>Chaetothyriales</taxon>
        <taxon>Herpotrichiellaceae</taxon>
        <taxon>Exophiala</taxon>
    </lineage>
</organism>
<evidence type="ECO:0000256" key="1">
    <source>
        <dbReference type="SAM" id="Phobius"/>
    </source>
</evidence>
<reference evidence="2 3" key="1">
    <citation type="submission" date="2015-01" db="EMBL/GenBank/DDBJ databases">
        <title>The Genome Sequence of Exophiala spinifera CBS89968.</title>
        <authorList>
            <consortium name="The Broad Institute Genomics Platform"/>
            <person name="Cuomo C."/>
            <person name="de Hoog S."/>
            <person name="Gorbushina A."/>
            <person name="Stielow B."/>
            <person name="Teixiera M."/>
            <person name="Abouelleil A."/>
            <person name="Chapman S.B."/>
            <person name="Priest M."/>
            <person name="Young S.K."/>
            <person name="Wortman J."/>
            <person name="Nusbaum C."/>
            <person name="Birren B."/>
        </authorList>
    </citation>
    <scope>NUCLEOTIDE SEQUENCE [LARGE SCALE GENOMIC DNA]</scope>
    <source>
        <strain evidence="2 3">CBS 89968</strain>
    </source>
</reference>
<sequence length="437" mass="47268">MSPTACHCPHEKTPLIEVLPVPVIATRQKKRPSCCHRLFKVVIALFGALFVLDLLSHGPVYRRLRNNYHGFVDSLPDSFADLYVDALVSGGGEGGQPKHPVPPMDDWTPFEGTTHFEIEPRAASGLAVHGDKAFGKVVFETSKLSDKVVIDLDIKTNKLDKHGDVIVEEKNGHLTIRTPDAGKLETYASAKIQIPSNILGTFGMRHFDIDVPAHMVDYSALPKSLEIGDFAIRVAKGFVKPGPVHTNRTAISIADGAVRGSLTHGRQHTEIDVAKGNATVDIPRISAGNEGSTHIHIGNGHLNGTLAVYNSTSVDVGFGSIWIDVDFKDTEHRAHLSTKIVSGPSRVFVDSLPPDRLFRSEHLTVAGDQLITYPSSFEGTIDARGFAGDIKLTGDDLDVEEVVGGAVGRKGDWDRNYMSVKAVKGALDILVGDDDES</sequence>
<keyword evidence="1" id="KW-0472">Membrane</keyword>
<proteinExistence type="predicted"/>
<keyword evidence="3" id="KW-1185">Reference proteome</keyword>
<protein>
    <recommendedName>
        <fullName evidence="4">Adhesin domain-containing protein</fullName>
    </recommendedName>
</protein>
<dbReference type="GeneID" id="27328506"/>
<dbReference type="HOGENOM" id="CLU_648959_0_0_1"/>
<feature type="transmembrane region" description="Helical" evidence="1">
    <location>
        <begin position="38"/>
        <end position="56"/>
    </location>
</feature>
<gene>
    <name evidence="2" type="ORF">PV08_01423</name>
</gene>
<dbReference type="VEuPathDB" id="FungiDB:PV08_01423"/>
<evidence type="ECO:0000313" key="3">
    <source>
        <dbReference type="Proteomes" id="UP000053328"/>
    </source>
</evidence>
<dbReference type="EMBL" id="KN847492">
    <property type="protein sequence ID" value="KIW20845.1"/>
    <property type="molecule type" value="Genomic_DNA"/>
</dbReference>
<keyword evidence="1" id="KW-1133">Transmembrane helix</keyword>
<name>A0A0D2BQU6_9EURO</name>
<dbReference type="RefSeq" id="XP_016241061.1">
    <property type="nucleotide sequence ID" value="XM_016375785.1"/>
</dbReference>
<accession>A0A0D2BQU6</accession>
<evidence type="ECO:0008006" key="4">
    <source>
        <dbReference type="Google" id="ProtNLM"/>
    </source>
</evidence>
<keyword evidence="1" id="KW-0812">Transmembrane</keyword>
<dbReference type="OrthoDB" id="3539644at2759"/>
<dbReference type="AlphaFoldDB" id="A0A0D2BQU6"/>
<dbReference type="Proteomes" id="UP000053328">
    <property type="component" value="Unassembled WGS sequence"/>
</dbReference>
<evidence type="ECO:0000313" key="2">
    <source>
        <dbReference type="EMBL" id="KIW20845.1"/>
    </source>
</evidence>